<dbReference type="GO" id="GO:1902660">
    <property type="term" value="P:negative regulation of glucose mediated signaling pathway"/>
    <property type="evidence" value="ECO:0007669"/>
    <property type="project" value="TreeGrafter"/>
</dbReference>
<protein>
    <submittedName>
        <fullName evidence="1">ZYBA0S05-00430g1_1</fullName>
    </submittedName>
</protein>
<dbReference type="GO" id="GO:0047555">
    <property type="term" value="F:3',5'-cyclic-GMP phosphodiesterase activity"/>
    <property type="evidence" value="ECO:0007669"/>
    <property type="project" value="TreeGrafter"/>
</dbReference>
<sequence>MHTFEVVILGASGGPDAGATQCFLVRPAGWQGLESVCVDGGAGTSQIARMIASGQCKRQVESFYANDYESVEHFLDKDAYVDAGLPLSLCEVLAPARSTAQRAFRVYQAIRSYYVTHAHLDHIAAMVLDTPLIFGTEQPCSKTICGLPFTTQAIQQNIFNDAVWPNLLQGGGGLLRLDTLRSGIPTTCQAFEKVEVTPFPVNHGMGASERHEVYSTVYLFRDKTTGNCILICGDVEPDGDKEPLLAQVWSHIAANVPLDKLKAIIIECSSTMATKELYGHLGPRNLVEELTHLQGLYGPHALGHMHVIITHVKSICSYRDPRLVILEEVRKEASRAGLHGIIFSVAVRGYTFHL</sequence>
<dbReference type="Pfam" id="PF02112">
    <property type="entry name" value="PDEase_II"/>
    <property type="match status" value="1"/>
</dbReference>
<dbReference type="AlphaFoldDB" id="A0A8J2T743"/>
<dbReference type="InterPro" id="IPR036866">
    <property type="entry name" value="RibonucZ/Hydroxyglut_hydro"/>
</dbReference>
<dbReference type="CDD" id="cd07735">
    <property type="entry name" value="class_II_PDE_MBL-fold"/>
    <property type="match status" value="1"/>
</dbReference>
<dbReference type="OrthoDB" id="258495at2759"/>
<dbReference type="SUPFAM" id="SSF56281">
    <property type="entry name" value="Metallo-hydrolase/oxidoreductase"/>
    <property type="match status" value="1"/>
</dbReference>
<dbReference type="Proteomes" id="UP000019375">
    <property type="component" value="Unassembled WGS sequence"/>
</dbReference>
<dbReference type="GO" id="GO:0004115">
    <property type="term" value="F:3',5'-cyclic-AMP phosphodiesterase activity"/>
    <property type="evidence" value="ECO:0007669"/>
    <property type="project" value="InterPro"/>
</dbReference>
<accession>A0A8J2T743</accession>
<dbReference type="GO" id="GO:0006198">
    <property type="term" value="P:cAMP catabolic process"/>
    <property type="evidence" value="ECO:0007669"/>
    <property type="project" value="InterPro"/>
</dbReference>
<evidence type="ECO:0000313" key="1">
    <source>
        <dbReference type="EMBL" id="CDF89733.1"/>
    </source>
</evidence>
<dbReference type="PANTHER" id="PTHR28283">
    <property type="entry name" value="3',5'-CYCLIC-NUCLEOTIDE PHOSPHODIESTERASE 1"/>
    <property type="match status" value="1"/>
</dbReference>
<evidence type="ECO:0000313" key="2">
    <source>
        <dbReference type="Proteomes" id="UP000019375"/>
    </source>
</evidence>
<dbReference type="EMBL" id="HG316458">
    <property type="protein sequence ID" value="CDF89733.1"/>
    <property type="molecule type" value="Genomic_DNA"/>
</dbReference>
<gene>
    <name evidence="1" type="ORF">BN860_00430g</name>
</gene>
<name>A0A8J2T743_ZYGB2</name>
<dbReference type="PRINTS" id="PR00388">
    <property type="entry name" value="PDIESTERASE2"/>
</dbReference>
<dbReference type="InterPro" id="IPR000396">
    <property type="entry name" value="Pdiesterase2"/>
</dbReference>
<dbReference type="Gene3D" id="3.60.15.10">
    <property type="entry name" value="Ribonuclease Z/Hydroxyacylglutathione hydrolase-like"/>
    <property type="match status" value="1"/>
</dbReference>
<proteinExistence type="predicted"/>
<dbReference type="PANTHER" id="PTHR28283:SF1">
    <property type="entry name" value="3',5'-CYCLIC-NUCLEOTIDE PHOSPHODIESTERASE 1"/>
    <property type="match status" value="1"/>
</dbReference>
<keyword evidence="2" id="KW-1185">Reference proteome</keyword>
<reference evidence="2" key="1">
    <citation type="journal article" date="2013" name="Genome Announc.">
        <title>Genome sequence of the food spoilage yeast Zygosaccharomyces bailii CLIB 213(T).</title>
        <authorList>
            <person name="Galeote V."/>
            <person name="Bigey F."/>
            <person name="Devillers H."/>
            <person name="Neuveglise C."/>
            <person name="Dequin S."/>
        </authorList>
    </citation>
    <scope>NUCLEOTIDE SEQUENCE [LARGE SCALE GENOMIC DNA]</scope>
    <source>
        <strain evidence="2">CLIB 213 / ATCC 58445 / CBS 680 / CCRC 21525 / NBRC 1098 / NCYC 1416 / NRRL Y-2227</strain>
    </source>
</reference>
<organism evidence="1 2">
    <name type="scientific">Zygosaccharomyces bailii (strain CLIB 213 / ATCC 58445 / CBS 680 / BCRC 21525 / NBRC 1098 / NCYC 1416 / NRRL Y-2227)</name>
    <dbReference type="NCBI Taxonomy" id="1333698"/>
    <lineage>
        <taxon>Eukaryota</taxon>
        <taxon>Fungi</taxon>
        <taxon>Dikarya</taxon>
        <taxon>Ascomycota</taxon>
        <taxon>Saccharomycotina</taxon>
        <taxon>Saccharomycetes</taxon>
        <taxon>Saccharomycetales</taxon>
        <taxon>Saccharomycetaceae</taxon>
        <taxon>Zygosaccharomyces</taxon>
    </lineage>
</organism>